<gene>
    <name evidence="1" type="ORF">Vadar_004734</name>
</gene>
<comment type="caution">
    <text evidence="1">The sequence shown here is derived from an EMBL/GenBank/DDBJ whole genome shotgun (WGS) entry which is preliminary data.</text>
</comment>
<name>A0ACB7Z2F3_9ERIC</name>
<dbReference type="Proteomes" id="UP000828048">
    <property type="component" value="Chromosome 4"/>
</dbReference>
<dbReference type="EMBL" id="CM037154">
    <property type="protein sequence ID" value="KAH7859727.1"/>
    <property type="molecule type" value="Genomic_DNA"/>
</dbReference>
<keyword evidence="2" id="KW-1185">Reference proteome</keyword>
<reference evidence="1 2" key="1">
    <citation type="journal article" date="2021" name="Hortic Res">
        <title>High-quality reference genome and annotation aids understanding of berry development for evergreen blueberry (Vaccinium darrowii).</title>
        <authorList>
            <person name="Yu J."/>
            <person name="Hulse-Kemp A.M."/>
            <person name="Babiker E."/>
            <person name="Staton M."/>
        </authorList>
    </citation>
    <scope>NUCLEOTIDE SEQUENCE [LARGE SCALE GENOMIC DNA]</scope>
    <source>
        <strain evidence="2">cv. NJ 8807/NJ 8810</strain>
        <tissue evidence="1">Young leaf</tissue>
    </source>
</reference>
<proteinExistence type="predicted"/>
<protein>
    <submittedName>
        <fullName evidence="1">Uncharacterized protein</fullName>
    </submittedName>
</protein>
<sequence length="195" mass="21584">MLSRPSPPCVPQVSFSFGTTTNPSQRFSSFAVSKKFERRPPPSNEGSIEDKNNNSARNNIGGLRLNVLTSLKSNPTAQSSAASIKTSNPKPKPKQQQEGKSVEKEEKELSGSDVLLALQRASAQKIKTKKQRKDYYPSSSSSTTGTNSGRRGINRVGEEANVNYGDVRPICVKNEWITRLDELEKRLQELMDEVQ</sequence>
<accession>A0ACB7Z2F3</accession>
<evidence type="ECO:0000313" key="2">
    <source>
        <dbReference type="Proteomes" id="UP000828048"/>
    </source>
</evidence>
<organism evidence="1 2">
    <name type="scientific">Vaccinium darrowii</name>
    <dbReference type="NCBI Taxonomy" id="229202"/>
    <lineage>
        <taxon>Eukaryota</taxon>
        <taxon>Viridiplantae</taxon>
        <taxon>Streptophyta</taxon>
        <taxon>Embryophyta</taxon>
        <taxon>Tracheophyta</taxon>
        <taxon>Spermatophyta</taxon>
        <taxon>Magnoliopsida</taxon>
        <taxon>eudicotyledons</taxon>
        <taxon>Gunneridae</taxon>
        <taxon>Pentapetalae</taxon>
        <taxon>asterids</taxon>
        <taxon>Ericales</taxon>
        <taxon>Ericaceae</taxon>
        <taxon>Vaccinioideae</taxon>
        <taxon>Vaccinieae</taxon>
        <taxon>Vaccinium</taxon>
    </lineage>
</organism>
<evidence type="ECO:0000313" key="1">
    <source>
        <dbReference type="EMBL" id="KAH7859727.1"/>
    </source>
</evidence>